<feature type="transmembrane region" description="Helical" evidence="8">
    <location>
        <begin position="357"/>
        <end position="386"/>
    </location>
</feature>
<proteinExistence type="inferred from homology"/>
<dbReference type="Pfam" id="PF09594">
    <property type="entry name" value="GT87"/>
    <property type="match status" value="1"/>
</dbReference>
<evidence type="ECO:0000256" key="5">
    <source>
        <dbReference type="ARBA" id="ARBA00022989"/>
    </source>
</evidence>
<evidence type="ECO:0000256" key="6">
    <source>
        <dbReference type="ARBA" id="ARBA00023136"/>
    </source>
</evidence>
<keyword evidence="2" id="KW-1003">Cell membrane</keyword>
<feature type="transmembrane region" description="Helical" evidence="8">
    <location>
        <begin position="259"/>
        <end position="282"/>
    </location>
</feature>
<reference evidence="9 10" key="1">
    <citation type="submission" date="2019-07" db="EMBL/GenBank/DDBJ databases">
        <title>Draft genome of C. aurimucosum strain 14-2523.</title>
        <authorList>
            <person name="Pacheco L.G.C."/>
            <person name="Aguiar E.R.G.R."/>
            <person name="Navas J."/>
            <person name="Santos C.S."/>
            <person name="Rocha D.J.P.G."/>
        </authorList>
    </citation>
    <scope>NUCLEOTIDE SEQUENCE [LARGE SCALE GENOMIC DNA]</scope>
    <source>
        <strain evidence="9 10">14-2523</strain>
    </source>
</reference>
<name>A0A558GKG1_9CORY</name>
<dbReference type="Proteomes" id="UP000320531">
    <property type="component" value="Unassembled WGS sequence"/>
</dbReference>
<organism evidence="9 10">
    <name type="scientific">Corynebacterium aurimucosum</name>
    <dbReference type="NCBI Taxonomy" id="169292"/>
    <lineage>
        <taxon>Bacteria</taxon>
        <taxon>Bacillati</taxon>
        <taxon>Actinomycetota</taxon>
        <taxon>Actinomycetes</taxon>
        <taxon>Mycobacteriales</taxon>
        <taxon>Corynebacteriaceae</taxon>
        <taxon>Corynebacterium</taxon>
    </lineage>
</organism>
<gene>
    <name evidence="9" type="ORF">FQK23_02955</name>
</gene>
<dbReference type="RefSeq" id="WP_144656522.1">
    <property type="nucleotide sequence ID" value="NZ_JAHLMD010000001.1"/>
</dbReference>
<evidence type="ECO:0000256" key="3">
    <source>
        <dbReference type="ARBA" id="ARBA00022679"/>
    </source>
</evidence>
<evidence type="ECO:0000313" key="10">
    <source>
        <dbReference type="Proteomes" id="UP000320531"/>
    </source>
</evidence>
<evidence type="ECO:0000256" key="7">
    <source>
        <dbReference type="ARBA" id="ARBA00024033"/>
    </source>
</evidence>
<dbReference type="EMBL" id="VMTY01000006">
    <property type="protein sequence ID" value="TVU57354.1"/>
    <property type="molecule type" value="Genomic_DNA"/>
</dbReference>
<evidence type="ECO:0000256" key="1">
    <source>
        <dbReference type="ARBA" id="ARBA00004651"/>
    </source>
</evidence>
<feature type="transmembrane region" description="Helical" evidence="8">
    <location>
        <begin position="143"/>
        <end position="166"/>
    </location>
</feature>
<feature type="transmembrane region" description="Helical" evidence="8">
    <location>
        <begin position="100"/>
        <end position="122"/>
    </location>
</feature>
<evidence type="ECO:0000256" key="4">
    <source>
        <dbReference type="ARBA" id="ARBA00022692"/>
    </source>
</evidence>
<sequence>MTSPAPSPSDSTFADSARLWTAAAWPAAIVLVFHRVFVLAVNGSVTDDFGTVYRAIRNLWVGTPVYEQNYSFVEPLYLYNPGATVLLSPLGLVSEEHARLAFILANAAAIIAALAVLTRFVGHSLRGPLWPVSIAAAFATESVINTLVFTNINGLLLLAMVAFLVLLDKHGWAAGLCIGLAILVKPQFAPLLFLALVRKRWLTVGLGVAVPLVVNLAAWPFVPGVEGFRANLVPYLSTTRDYANASWPGVRAYFDLPGIIYYPIWLLFAALAAVAILGLLRWHDSEPTFWALSTSGAIMVGIFFLSSLGQQYYSMWLIPMLFTVVLARSVFHTWGAWLAAFLFLAPLEWTSSSMPTAAHWMSVFIATLGWGLLIVVTAASVAGWWAAERGTSPKHQASDKIPA</sequence>
<dbReference type="GO" id="GO:0016758">
    <property type="term" value="F:hexosyltransferase activity"/>
    <property type="evidence" value="ECO:0007669"/>
    <property type="project" value="InterPro"/>
</dbReference>
<keyword evidence="4 8" id="KW-0812">Transmembrane</keyword>
<feature type="transmembrane region" description="Helical" evidence="8">
    <location>
        <begin position="289"/>
        <end position="308"/>
    </location>
</feature>
<dbReference type="InterPro" id="IPR018584">
    <property type="entry name" value="GT87"/>
</dbReference>
<evidence type="ECO:0000256" key="8">
    <source>
        <dbReference type="SAM" id="Phobius"/>
    </source>
</evidence>
<feature type="transmembrane region" description="Helical" evidence="8">
    <location>
        <begin position="320"/>
        <end position="345"/>
    </location>
</feature>
<comment type="subcellular location">
    <subcellularLocation>
        <location evidence="1">Cell membrane</location>
        <topology evidence="1">Multi-pass membrane protein</topology>
    </subcellularLocation>
</comment>
<comment type="similarity">
    <text evidence="7">Belongs to the glycosyltransferase 87 family.</text>
</comment>
<protein>
    <submittedName>
        <fullName evidence="9">DUF2029 domain-containing protein</fullName>
    </submittedName>
</protein>
<keyword evidence="6 8" id="KW-0472">Membrane</keyword>
<feature type="transmembrane region" description="Helical" evidence="8">
    <location>
        <begin position="20"/>
        <end position="41"/>
    </location>
</feature>
<comment type="caution">
    <text evidence="9">The sequence shown here is derived from an EMBL/GenBank/DDBJ whole genome shotgun (WGS) entry which is preliminary data.</text>
</comment>
<dbReference type="GO" id="GO:0005886">
    <property type="term" value="C:plasma membrane"/>
    <property type="evidence" value="ECO:0007669"/>
    <property type="project" value="UniProtKB-SubCell"/>
</dbReference>
<evidence type="ECO:0000313" key="9">
    <source>
        <dbReference type="EMBL" id="TVU57354.1"/>
    </source>
</evidence>
<keyword evidence="5 8" id="KW-1133">Transmembrane helix</keyword>
<dbReference type="AlphaFoldDB" id="A0A558GKG1"/>
<accession>A0A558GKG1</accession>
<evidence type="ECO:0000256" key="2">
    <source>
        <dbReference type="ARBA" id="ARBA00022475"/>
    </source>
</evidence>
<keyword evidence="3" id="KW-0808">Transferase</keyword>
<feature type="transmembrane region" description="Helical" evidence="8">
    <location>
        <begin position="201"/>
        <end position="222"/>
    </location>
</feature>
<feature type="transmembrane region" description="Helical" evidence="8">
    <location>
        <begin position="172"/>
        <end position="194"/>
    </location>
</feature>